<evidence type="ECO:0000256" key="7">
    <source>
        <dbReference type="ARBA" id="ARBA00022723"/>
    </source>
</evidence>
<dbReference type="SUPFAM" id="SSF142754">
    <property type="entry name" value="NadA-like"/>
    <property type="match status" value="1"/>
</dbReference>
<keyword evidence="8 10" id="KW-0408">Iron</keyword>
<dbReference type="Gene3D" id="3.40.50.10800">
    <property type="entry name" value="NadA-like"/>
    <property type="match status" value="3"/>
</dbReference>
<evidence type="ECO:0000313" key="11">
    <source>
        <dbReference type="EMBL" id="TMQ57493.1"/>
    </source>
</evidence>
<evidence type="ECO:0000313" key="12">
    <source>
        <dbReference type="Proteomes" id="UP000316852"/>
    </source>
</evidence>
<keyword evidence="4 10" id="KW-0963">Cytoplasm</keyword>
<dbReference type="NCBIfam" id="NF006883">
    <property type="entry name" value="PRK09375.2-4"/>
    <property type="match status" value="1"/>
</dbReference>
<evidence type="ECO:0000256" key="1">
    <source>
        <dbReference type="ARBA" id="ARBA00005065"/>
    </source>
</evidence>
<evidence type="ECO:0000256" key="10">
    <source>
        <dbReference type="HAMAP-Rule" id="MF_00569"/>
    </source>
</evidence>
<keyword evidence="9 10" id="KW-0411">Iron-sulfur</keyword>
<feature type="binding site" evidence="10">
    <location>
        <position position="38"/>
    </location>
    <ligand>
        <name>iminosuccinate</name>
        <dbReference type="ChEBI" id="CHEBI:77875"/>
    </ligand>
</feature>
<keyword evidence="5 10" id="KW-0662">Pyridine nucleotide biosynthesis</keyword>
<comment type="similarity">
    <text evidence="10">Belongs to the quinolinate synthase family. Type 3 subfamily.</text>
</comment>
<evidence type="ECO:0000256" key="2">
    <source>
        <dbReference type="ARBA" id="ARBA00012669"/>
    </source>
</evidence>
<dbReference type="GO" id="GO:0046872">
    <property type="term" value="F:metal ion binding"/>
    <property type="evidence" value="ECO:0007669"/>
    <property type="project" value="UniProtKB-KW"/>
</dbReference>
<comment type="pathway">
    <text evidence="1 10">Cofactor biosynthesis; NAD(+) biosynthesis; quinolinate from iminoaspartate: step 1/1.</text>
</comment>
<feature type="binding site" evidence="10">
    <location>
        <position position="102"/>
    </location>
    <ligand>
        <name>[4Fe-4S] cluster</name>
        <dbReference type="ChEBI" id="CHEBI:49883"/>
    </ligand>
</feature>
<dbReference type="UniPathway" id="UPA00253">
    <property type="reaction ID" value="UER00327"/>
</dbReference>
<evidence type="ECO:0000256" key="5">
    <source>
        <dbReference type="ARBA" id="ARBA00022642"/>
    </source>
</evidence>
<evidence type="ECO:0000256" key="4">
    <source>
        <dbReference type="ARBA" id="ARBA00022490"/>
    </source>
</evidence>
<feature type="binding site" evidence="10">
    <location>
        <begin position="249"/>
        <end position="251"/>
    </location>
    <ligand>
        <name>iminosuccinate</name>
        <dbReference type="ChEBI" id="CHEBI:77875"/>
    </ligand>
</feature>
<dbReference type="PANTHER" id="PTHR30573:SF0">
    <property type="entry name" value="QUINOLINATE SYNTHASE, CHLOROPLASTIC"/>
    <property type="match status" value="1"/>
</dbReference>
<evidence type="ECO:0000256" key="6">
    <source>
        <dbReference type="ARBA" id="ARBA00022679"/>
    </source>
</evidence>
<gene>
    <name evidence="10 11" type="primary">nadA</name>
    <name evidence="11" type="ORF">E6K76_10375</name>
</gene>
<feature type="binding site" evidence="10">
    <location>
        <begin position="133"/>
        <end position="135"/>
    </location>
    <ligand>
        <name>iminosuccinate</name>
        <dbReference type="ChEBI" id="CHEBI:77875"/>
    </ligand>
</feature>
<dbReference type="GO" id="GO:0051539">
    <property type="term" value="F:4 iron, 4 sulfur cluster binding"/>
    <property type="evidence" value="ECO:0007669"/>
    <property type="project" value="UniProtKB-KW"/>
</dbReference>
<proteinExistence type="inferred from homology"/>
<dbReference type="InterPro" id="IPR023515">
    <property type="entry name" value="Quinolinate_synth_A_type3"/>
</dbReference>
<protein>
    <recommendedName>
        <fullName evidence="2 10">Quinolinate synthase</fullName>
        <ecNumber evidence="2 10">2.5.1.72</ecNumber>
    </recommendedName>
</protein>
<dbReference type="PANTHER" id="PTHR30573">
    <property type="entry name" value="QUINOLINATE SYNTHETASE A"/>
    <property type="match status" value="1"/>
</dbReference>
<comment type="caution">
    <text evidence="11">The sequence shown here is derived from an EMBL/GenBank/DDBJ whole genome shotgun (WGS) entry which is preliminary data.</text>
</comment>
<feature type="binding site" evidence="10">
    <location>
        <position position="266"/>
    </location>
    <ligand>
        <name>iminosuccinate</name>
        <dbReference type="ChEBI" id="CHEBI:77875"/>
    </ligand>
</feature>
<dbReference type="GO" id="GO:0034628">
    <property type="term" value="P:'de novo' NAD+ biosynthetic process from L-aspartate"/>
    <property type="evidence" value="ECO:0007669"/>
    <property type="project" value="TreeGrafter"/>
</dbReference>
<reference evidence="11 12" key="1">
    <citation type="journal article" date="2019" name="Nat. Microbiol.">
        <title>Mediterranean grassland soil C-N compound turnover is dependent on rainfall and depth, and is mediated by genomically divergent microorganisms.</title>
        <authorList>
            <person name="Diamond S."/>
            <person name="Andeer P.F."/>
            <person name="Li Z."/>
            <person name="Crits-Christoph A."/>
            <person name="Burstein D."/>
            <person name="Anantharaman K."/>
            <person name="Lane K.R."/>
            <person name="Thomas B.C."/>
            <person name="Pan C."/>
            <person name="Northen T.R."/>
            <person name="Banfield J.F."/>
        </authorList>
    </citation>
    <scope>NUCLEOTIDE SEQUENCE [LARGE SCALE GENOMIC DNA]</scope>
    <source>
        <strain evidence="11">WS_6</strain>
    </source>
</reference>
<evidence type="ECO:0000256" key="8">
    <source>
        <dbReference type="ARBA" id="ARBA00023004"/>
    </source>
</evidence>
<sequence>MSVRTVPEPYLRLDDEVLAERIRAAKEALGRRLVILGHHYQRDDVIDHADITGDSFKLARLGSARTEAEFLVLCGVHFMAESADILRGPHQTVILPDLNAGCSMADMAPTEDVLLAGATLDRLGIASVTPVTYMNSTAELKAYCGERGGAVCTSSNAKQIFEWAFALREKIFFFPDEHLGRNTAAGMGIPLESLVVWDPSKEQGGLTQEELRRARVVLWKGCCSVHTKFLLRHVHERRAEDPAVRILVHPEVPYEVAQAADEVGSTEHIIRVLTEAPAGSRWAVGTEYHLVNRLARRHPDKGIAILSKDFCLCATMYRISPQNLLWALENLLEGNVVNRIRVPDPVRHWAHVALDRMLQVH</sequence>
<dbReference type="EC" id="2.5.1.72" evidence="2 10"/>
<dbReference type="EMBL" id="VBOW01000063">
    <property type="protein sequence ID" value="TMQ57493.1"/>
    <property type="molecule type" value="Genomic_DNA"/>
</dbReference>
<feature type="binding site" evidence="10">
    <location>
        <position position="55"/>
    </location>
    <ligand>
        <name>iminosuccinate</name>
        <dbReference type="ChEBI" id="CHEBI:77875"/>
    </ligand>
</feature>
<comment type="catalytic activity">
    <reaction evidence="10">
        <text>iminosuccinate + dihydroxyacetone phosphate = quinolinate + phosphate + 2 H2O + H(+)</text>
        <dbReference type="Rhea" id="RHEA:25888"/>
        <dbReference type="ChEBI" id="CHEBI:15377"/>
        <dbReference type="ChEBI" id="CHEBI:15378"/>
        <dbReference type="ChEBI" id="CHEBI:29959"/>
        <dbReference type="ChEBI" id="CHEBI:43474"/>
        <dbReference type="ChEBI" id="CHEBI:57642"/>
        <dbReference type="ChEBI" id="CHEBI:77875"/>
        <dbReference type="EC" id="2.5.1.72"/>
    </reaction>
</comment>
<keyword evidence="3 10" id="KW-0004">4Fe-4S</keyword>
<organism evidence="11 12">
    <name type="scientific">Eiseniibacteriota bacterium</name>
    <dbReference type="NCBI Taxonomy" id="2212470"/>
    <lineage>
        <taxon>Bacteria</taxon>
        <taxon>Candidatus Eiseniibacteriota</taxon>
    </lineage>
</organism>
<evidence type="ECO:0000256" key="3">
    <source>
        <dbReference type="ARBA" id="ARBA00022485"/>
    </source>
</evidence>
<feature type="binding site" evidence="10">
    <location>
        <position position="223"/>
    </location>
    <ligand>
        <name>[4Fe-4S] cluster</name>
        <dbReference type="ChEBI" id="CHEBI:49883"/>
    </ligand>
</feature>
<accession>A0A538T1K2</accession>
<dbReference type="Proteomes" id="UP000316852">
    <property type="component" value="Unassembled WGS sequence"/>
</dbReference>
<feature type="binding site" evidence="10">
    <location>
        <position position="313"/>
    </location>
    <ligand>
        <name>[4Fe-4S] cluster</name>
        <dbReference type="ChEBI" id="CHEBI:49883"/>
    </ligand>
</feature>
<dbReference type="GO" id="GO:0008987">
    <property type="term" value="F:quinolinate synthetase A activity"/>
    <property type="evidence" value="ECO:0007669"/>
    <property type="project" value="UniProtKB-UniRule"/>
</dbReference>
<comment type="function">
    <text evidence="10">Catalyzes the condensation of iminoaspartate with dihydroxyacetone phosphate to form quinolinate.</text>
</comment>
<keyword evidence="6 10" id="KW-0808">Transferase</keyword>
<dbReference type="HAMAP" id="MF_00569">
    <property type="entry name" value="NadA_type3"/>
    <property type="match status" value="1"/>
</dbReference>
<comment type="subcellular location">
    <subcellularLocation>
        <location evidence="10">Cytoplasm</location>
    </subcellularLocation>
</comment>
<name>A0A538T1K2_UNCEI</name>
<comment type="cofactor">
    <cofactor evidence="10">
        <name>[4Fe-4S] cluster</name>
        <dbReference type="ChEBI" id="CHEBI:49883"/>
    </cofactor>
    <text evidence="10">Binds 1 [4Fe-4S] cluster per subunit.</text>
</comment>
<evidence type="ECO:0000256" key="9">
    <source>
        <dbReference type="ARBA" id="ARBA00023014"/>
    </source>
</evidence>
<dbReference type="InterPro" id="IPR003473">
    <property type="entry name" value="NadA"/>
</dbReference>
<dbReference type="InterPro" id="IPR036094">
    <property type="entry name" value="NadA_sf"/>
</dbReference>
<keyword evidence="7 10" id="KW-0479">Metal-binding</keyword>
<dbReference type="NCBIfam" id="TIGR00550">
    <property type="entry name" value="nadA"/>
    <property type="match status" value="1"/>
</dbReference>
<feature type="binding site" evidence="10">
    <location>
        <position position="154"/>
    </location>
    <ligand>
        <name>iminosuccinate</name>
        <dbReference type="ChEBI" id="CHEBI:77875"/>
    </ligand>
</feature>
<dbReference type="AlphaFoldDB" id="A0A538T1K2"/>
<dbReference type="GO" id="GO:0005829">
    <property type="term" value="C:cytosol"/>
    <property type="evidence" value="ECO:0007669"/>
    <property type="project" value="TreeGrafter"/>
</dbReference>
<dbReference type="Pfam" id="PF02445">
    <property type="entry name" value="NadA"/>
    <property type="match status" value="1"/>
</dbReference>